<dbReference type="InterPro" id="IPR018062">
    <property type="entry name" value="HTH_AraC-typ_CS"/>
</dbReference>
<dbReference type="Proteomes" id="UP001055286">
    <property type="component" value="Unassembled WGS sequence"/>
</dbReference>
<evidence type="ECO:0000256" key="3">
    <source>
        <dbReference type="ARBA" id="ARBA00023163"/>
    </source>
</evidence>
<reference evidence="6" key="1">
    <citation type="journal article" date="2016" name="Front. Microbiol.">
        <title>Genome Sequence of the Piezophilic, Mesophilic Sulfate-Reducing Bacterium Desulfovibrio indicus J2T.</title>
        <authorList>
            <person name="Cao J."/>
            <person name="Maignien L."/>
            <person name="Shao Z."/>
            <person name="Alain K."/>
            <person name="Jebbar M."/>
        </authorList>
    </citation>
    <scope>NUCLEOTIDE SEQUENCE</scope>
    <source>
        <strain evidence="6">JCM 32048</strain>
    </source>
</reference>
<evidence type="ECO:0000313" key="6">
    <source>
        <dbReference type="EMBL" id="GJD64361.1"/>
    </source>
</evidence>
<evidence type="ECO:0000259" key="5">
    <source>
        <dbReference type="PROSITE" id="PS01124"/>
    </source>
</evidence>
<dbReference type="AlphaFoldDB" id="A0AA37M798"/>
<protein>
    <submittedName>
        <fullName evidence="6">HTH-type transcriptional activator RhaS</fullName>
    </submittedName>
</protein>
<dbReference type="PROSITE" id="PS00041">
    <property type="entry name" value="HTH_ARAC_FAMILY_1"/>
    <property type="match status" value="1"/>
</dbReference>
<evidence type="ECO:0000256" key="1">
    <source>
        <dbReference type="ARBA" id="ARBA00023015"/>
    </source>
</evidence>
<dbReference type="PANTHER" id="PTHR46796">
    <property type="entry name" value="HTH-TYPE TRANSCRIPTIONAL ACTIVATOR RHAS-RELATED"/>
    <property type="match status" value="1"/>
</dbReference>
<dbReference type="EMBL" id="BPQJ01000024">
    <property type="protein sequence ID" value="GJD64361.1"/>
    <property type="molecule type" value="Genomic_DNA"/>
</dbReference>
<dbReference type="InterPro" id="IPR050204">
    <property type="entry name" value="AraC_XylS_family_regulators"/>
</dbReference>
<evidence type="ECO:0000313" key="7">
    <source>
        <dbReference type="Proteomes" id="UP001055286"/>
    </source>
</evidence>
<comment type="caution">
    <text evidence="6">The sequence shown here is derived from an EMBL/GenBank/DDBJ whole genome shotgun (WGS) entry which is preliminary data.</text>
</comment>
<sequence length="310" mass="33499">MVSGDLLSHVLAQIRLTGDHVRSHDVARSTGLDLEAGAAYVLVVADGSLDAEDDSGERIVIDTGDLVLLPRGLGGARLVASASHASVIACRFWFDPHSLRGMISALPGRIHIRRAEGAGWLDGIVPFLMVEVTDDEPGAALMISRIIDVIVIRTLRTWVQRGHTTGWLGGLSDARIARALKVMHERPLPRWGVEALADAAGMSRSSFCERFTALVGRSPLRYQNEWRLTLARDMLLAREARVGEVALRVGYESEAAFSRAYKAMFGHSPRDEPSAPPSEKLYPGRSRAGPRLDGGASTGGGVSPDPRRRG</sequence>
<keyword evidence="2" id="KW-0238">DNA-binding</keyword>
<proteinExistence type="predicted"/>
<dbReference type="Gene3D" id="1.10.10.60">
    <property type="entry name" value="Homeodomain-like"/>
    <property type="match status" value="2"/>
</dbReference>
<dbReference type="InterPro" id="IPR032783">
    <property type="entry name" value="AraC_lig"/>
</dbReference>
<feature type="domain" description="HTH araC/xylS-type" evidence="5">
    <location>
        <begin position="177"/>
        <end position="275"/>
    </location>
</feature>
<keyword evidence="1" id="KW-0805">Transcription regulation</keyword>
<dbReference type="InterPro" id="IPR018060">
    <property type="entry name" value="HTH_AraC"/>
</dbReference>
<keyword evidence="3" id="KW-0804">Transcription</keyword>
<reference evidence="6" key="2">
    <citation type="submission" date="2021-08" db="EMBL/GenBank/DDBJ databases">
        <authorList>
            <person name="Tani A."/>
            <person name="Ola A."/>
            <person name="Ogura Y."/>
            <person name="Katsura K."/>
            <person name="Hayashi T."/>
        </authorList>
    </citation>
    <scope>NUCLEOTIDE SEQUENCE</scope>
    <source>
        <strain evidence="6">JCM 32048</strain>
    </source>
</reference>
<dbReference type="SMART" id="SM00342">
    <property type="entry name" value="HTH_ARAC"/>
    <property type="match status" value="1"/>
</dbReference>
<feature type="region of interest" description="Disordered" evidence="4">
    <location>
        <begin position="267"/>
        <end position="310"/>
    </location>
</feature>
<evidence type="ECO:0000256" key="2">
    <source>
        <dbReference type="ARBA" id="ARBA00023125"/>
    </source>
</evidence>
<dbReference type="GO" id="GO:0043565">
    <property type="term" value="F:sequence-specific DNA binding"/>
    <property type="evidence" value="ECO:0007669"/>
    <property type="project" value="InterPro"/>
</dbReference>
<dbReference type="Pfam" id="PF12833">
    <property type="entry name" value="HTH_18"/>
    <property type="match status" value="1"/>
</dbReference>
<dbReference type="GO" id="GO:0003700">
    <property type="term" value="F:DNA-binding transcription factor activity"/>
    <property type="evidence" value="ECO:0007669"/>
    <property type="project" value="InterPro"/>
</dbReference>
<dbReference type="InterPro" id="IPR009057">
    <property type="entry name" value="Homeodomain-like_sf"/>
</dbReference>
<evidence type="ECO:0000256" key="4">
    <source>
        <dbReference type="SAM" id="MobiDB-lite"/>
    </source>
</evidence>
<accession>A0AA37M798</accession>
<organism evidence="6 7">
    <name type="scientific">Methylobacterium frigidaeris</name>
    <dbReference type="NCBI Taxonomy" id="2038277"/>
    <lineage>
        <taxon>Bacteria</taxon>
        <taxon>Pseudomonadati</taxon>
        <taxon>Pseudomonadota</taxon>
        <taxon>Alphaproteobacteria</taxon>
        <taxon>Hyphomicrobiales</taxon>
        <taxon>Methylobacteriaceae</taxon>
        <taxon>Methylobacterium</taxon>
    </lineage>
</organism>
<keyword evidence="7" id="KW-1185">Reference proteome</keyword>
<gene>
    <name evidence="6" type="primary">rhaS_8</name>
    <name evidence="6" type="ORF">MPEAHAMD_4542</name>
</gene>
<dbReference type="SUPFAM" id="SSF46689">
    <property type="entry name" value="Homeodomain-like"/>
    <property type="match status" value="2"/>
</dbReference>
<name>A0AA37M798_9HYPH</name>
<dbReference type="Pfam" id="PF12852">
    <property type="entry name" value="Cupin_6"/>
    <property type="match status" value="1"/>
</dbReference>
<dbReference type="PANTHER" id="PTHR46796:SF7">
    <property type="entry name" value="ARAC FAMILY TRANSCRIPTIONAL REGULATOR"/>
    <property type="match status" value="1"/>
</dbReference>
<dbReference type="PROSITE" id="PS01124">
    <property type="entry name" value="HTH_ARAC_FAMILY_2"/>
    <property type="match status" value="1"/>
</dbReference>